<dbReference type="EMBL" id="PCWR01000024">
    <property type="protein sequence ID" value="PIR07439.1"/>
    <property type="molecule type" value="Genomic_DNA"/>
</dbReference>
<name>A0A2H0NEX1_9BACT</name>
<proteinExistence type="inferred from homology"/>
<gene>
    <name evidence="8" type="ORF">COV54_01075</name>
</gene>
<sequence length="198" mass="22497">MPHSHSKEEKTLVIIKPDGVKRGLSGEIIRRIEQRGLKIIALKMVWSSKEEIAKHYPNNRGYLLILGNKSLETYQRFGLEAKKELGTDDPLKIGKMVRSWLVDFMISSPIIKMVVQGLHAVEMVRKLTGDTMPARADMGTIRGDFSIDSAVLANSEKRAVHNIVHASGTREEAEAEIRLWFSKEEIHAYKRAEEDIMF</sequence>
<comment type="cofactor">
    <cofactor evidence="1">
        <name>Mg(2+)</name>
        <dbReference type="ChEBI" id="CHEBI:18420"/>
    </cofactor>
</comment>
<dbReference type="Proteomes" id="UP000228867">
    <property type="component" value="Unassembled WGS sequence"/>
</dbReference>
<comment type="similarity">
    <text evidence="2 6">Belongs to the NDK family.</text>
</comment>
<evidence type="ECO:0000256" key="5">
    <source>
        <dbReference type="ARBA" id="ARBA00022777"/>
    </source>
</evidence>
<dbReference type="Gene3D" id="3.30.70.141">
    <property type="entry name" value="Nucleoside diphosphate kinase-like domain"/>
    <property type="match status" value="1"/>
</dbReference>
<dbReference type="SMART" id="SM00562">
    <property type="entry name" value="NDK"/>
    <property type="match status" value="1"/>
</dbReference>
<keyword evidence="5 8" id="KW-0418">Kinase</keyword>
<dbReference type="GO" id="GO:0004550">
    <property type="term" value="F:nucleoside diphosphate kinase activity"/>
    <property type="evidence" value="ECO:0007669"/>
    <property type="project" value="UniProtKB-EC"/>
</dbReference>
<evidence type="ECO:0000256" key="1">
    <source>
        <dbReference type="ARBA" id="ARBA00001946"/>
    </source>
</evidence>
<feature type="domain" description="Nucleoside diphosphate kinase-like" evidence="7">
    <location>
        <begin position="8"/>
        <end position="188"/>
    </location>
</feature>
<comment type="caution">
    <text evidence="8">The sequence shown here is derived from an EMBL/GenBank/DDBJ whole genome shotgun (WGS) entry which is preliminary data.</text>
</comment>
<dbReference type="AlphaFoldDB" id="A0A2H0NEX1"/>
<accession>A0A2H0NEX1</accession>
<evidence type="ECO:0000313" key="8">
    <source>
        <dbReference type="EMBL" id="PIR07439.1"/>
    </source>
</evidence>
<dbReference type="InterPro" id="IPR036850">
    <property type="entry name" value="NDK-like_dom_sf"/>
</dbReference>
<dbReference type="PROSITE" id="PS51374">
    <property type="entry name" value="NDPK_LIKE"/>
    <property type="match status" value="1"/>
</dbReference>
<comment type="caution">
    <text evidence="6">Lacks conserved residue(s) required for the propagation of feature annotation.</text>
</comment>
<evidence type="ECO:0000313" key="9">
    <source>
        <dbReference type="Proteomes" id="UP000228867"/>
    </source>
</evidence>
<reference evidence="8 9" key="1">
    <citation type="submission" date="2017-09" db="EMBL/GenBank/DDBJ databases">
        <title>Depth-based differentiation of microbial function through sediment-hosted aquifers and enrichment of novel symbionts in the deep terrestrial subsurface.</title>
        <authorList>
            <person name="Probst A.J."/>
            <person name="Ladd B."/>
            <person name="Jarett J.K."/>
            <person name="Geller-Mcgrath D.E."/>
            <person name="Sieber C.M."/>
            <person name="Emerson J.B."/>
            <person name="Anantharaman K."/>
            <person name="Thomas B.C."/>
            <person name="Malmstrom R."/>
            <person name="Stieglmeier M."/>
            <person name="Klingl A."/>
            <person name="Woyke T."/>
            <person name="Ryan C.M."/>
            <person name="Banfield J.F."/>
        </authorList>
    </citation>
    <scope>NUCLEOTIDE SEQUENCE [LARGE SCALE GENOMIC DNA]</scope>
    <source>
        <strain evidence="8">CG11_big_fil_rev_8_21_14_0_20_38_23</strain>
    </source>
</reference>
<evidence type="ECO:0000256" key="6">
    <source>
        <dbReference type="PROSITE-ProRule" id="PRU00706"/>
    </source>
</evidence>
<evidence type="ECO:0000256" key="3">
    <source>
        <dbReference type="ARBA" id="ARBA00012966"/>
    </source>
</evidence>
<evidence type="ECO:0000256" key="4">
    <source>
        <dbReference type="ARBA" id="ARBA00022679"/>
    </source>
</evidence>
<dbReference type="SUPFAM" id="SSF54919">
    <property type="entry name" value="Nucleoside diphosphate kinase, NDK"/>
    <property type="match status" value="1"/>
</dbReference>
<dbReference type="EC" id="2.7.4.6" evidence="3"/>
<dbReference type="Pfam" id="PF00334">
    <property type="entry name" value="NDK"/>
    <property type="match status" value="2"/>
</dbReference>
<keyword evidence="4 8" id="KW-0808">Transferase</keyword>
<evidence type="ECO:0000259" key="7">
    <source>
        <dbReference type="SMART" id="SM00562"/>
    </source>
</evidence>
<dbReference type="PANTHER" id="PTHR11349">
    <property type="entry name" value="NUCLEOSIDE DIPHOSPHATE KINASE"/>
    <property type="match status" value="1"/>
</dbReference>
<evidence type="ECO:0000256" key="2">
    <source>
        <dbReference type="ARBA" id="ARBA00008142"/>
    </source>
</evidence>
<protein>
    <recommendedName>
        <fullName evidence="3">nucleoside-diphosphate kinase</fullName>
        <ecNumber evidence="3">2.7.4.6</ecNumber>
    </recommendedName>
</protein>
<organism evidence="8 9">
    <name type="scientific">Candidatus Jorgensenbacteria bacterium CG11_big_fil_rev_8_21_14_0_20_38_23</name>
    <dbReference type="NCBI Taxonomy" id="1974594"/>
    <lineage>
        <taxon>Bacteria</taxon>
        <taxon>Candidatus Joergenseniibacteriota</taxon>
    </lineage>
</organism>
<dbReference type="InterPro" id="IPR034907">
    <property type="entry name" value="NDK-like_dom"/>
</dbReference>